<dbReference type="PANTHER" id="PTHR24416:SF617">
    <property type="entry name" value="RET ONCOGENE, ISOFORM A"/>
    <property type="match status" value="1"/>
</dbReference>
<name>A0A8S1H9Z6_9PELO</name>
<dbReference type="EMBL" id="CAJGYM010000030">
    <property type="protein sequence ID" value="CAD6192929.1"/>
    <property type="molecule type" value="Genomic_DNA"/>
</dbReference>
<dbReference type="InterPro" id="IPR008266">
    <property type="entry name" value="Tyr_kinase_AS"/>
</dbReference>
<dbReference type="PROSITE" id="PS50011">
    <property type="entry name" value="PROTEIN_KINASE_DOM"/>
    <property type="match status" value="1"/>
</dbReference>
<dbReference type="GO" id="GO:0005524">
    <property type="term" value="F:ATP binding"/>
    <property type="evidence" value="ECO:0007669"/>
    <property type="project" value="UniProtKB-UniRule"/>
</dbReference>
<dbReference type="SUPFAM" id="SSF56112">
    <property type="entry name" value="Protein kinase-like (PK-like)"/>
    <property type="match status" value="1"/>
</dbReference>
<dbReference type="Proteomes" id="UP000835052">
    <property type="component" value="Unassembled WGS sequence"/>
</dbReference>
<comment type="catalytic activity">
    <reaction evidence="2">
        <text>L-tyrosyl-[protein] + ATP = O-phospho-L-tyrosyl-[protein] + ADP + H(+)</text>
        <dbReference type="Rhea" id="RHEA:10596"/>
        <dbReference type="Rhea" id="RHEA-COMP:10136"/>
        <dbReference type="Rhea" id="RHEA-COMP:20101"/>
        <dbReference type="ChEBI" id="CHEBI:15378"/>
        <dbReference type="ChEBI" id="CHEBI:30616"/>
        <dbReference type="ChEBI" id="CHEBI:46858"/>
        <dbReference type="ChEBI" id="CHEBI:61978"/>
        <dbReference type="ChEBI" id="CHEBI:456216"/>
        <dbReference type="EC" id="2.7.10.1"/>
    </reaction>
</comment>
<feature type="domain" description="Protein kinase" evidence="5">
    <location>
        <begin position="468"/>
        <end position="711"/>
    </location>
</feature>
<dbReference type="Gene3D" id="1.10.510.10">
    <property type="entry name" value="Transferase(Phosphotransferase) domain 1"/>
    <property type="match status" value="1"/>
</dbReference>
<evidence type="ECO:0000256" key="2">
    <source>
        <dbReference type="ARBA" id="ARBA00051243"/>
    </source>
</evidence>
<gene>
    <name evidence="6" type="ORF">CAUJ_LOCUS8848</name>
</gene>
<feature type="binding site" evidence="3">
    <location>
        <position position="500"/>
    </location>
    <ligand>
        <name>ATP</name>
        <dbReference type="ChEBI" id="CHEBI:30616"/>
    </ligand>
</feature>
<protein>
    <recommendedName>
        <fullName evidence="5">Protein kinase domain-containing protein</fullName>
    </recommendedName>
</protein>
<dbReference type="GO" id="GO:0043235">
    <property type="term" value="C:receptor complex"/>
    <property type="evidence" value="ECO:0007669"/>
    <property type="project" value="TreeGrafter"/>
</dbReference>
<dbReference type="InterPro" id="IPR001245">
    <property type="entry name" value="Ser-Thr/Tyr_kinase_cat_dom"/>
</dbReference>
<dbReference type="InterPro" id="IPR050122">
    <property type="entry name" value="RTK"/>
</dbReference>
<dbReference type="OrthoDB" id="5862271at2759"/>
<proteinExistence type="predicted"/>
<dbReference type="GO" id="GO:0007169">
    <property type="term" value="P:cell surface receptor protein tyrosine kinase signaling pathway"/>
    <property type="evidence" value="ECO:0007669"/>
    <property type="project" value="TreeGrafter"/>
</dbReference>
<comment type="subcellular location">
    <subcellularLocation>
        <location evidence="1">Membrane</location>
        <topology evidence="1">Single-pass membrane protein</topology>
    </subcellularLocation>
</comment>
<dbReference type="PANTHER" id="PTHR24416">
    <property type="entry name" value="TYROSINE-PROTEIN KINASE RECEPTOR"/>
    <property type="match status" value="1"/>
</dbReference>
<dbReference type="PROSITE" id="PS00109">
    <property type="entry name" value="PROTEIN_KINASE_TYR"/>
    <property type="match status" value="1"/>
</dbReference>
<evidence type="ECO:0000256" key="4">
    <source>
        <dbReference type="SAM" id="MobiDB-lite"/>
    </source>
</evidence>
<dbReference type="GO" id="GO:0005886">
    <property type="term" value="C:plasma membrane"/>
    <property type="evidence" value="ECO:0007669"/>
    <property type="project" value="TreeGrafter"/>
</dbReference>
<comment type="caution">
    <text evidence="6">The sequence shown here is derived from an EMBL/GenBank/DDBJ whole genome shotgun (WGS) entry which is preliminary data.</text>
</comment>
<dbReference type="PROSITE" id="PS00107">
    <property type="entry name" value="PROTEIN_KINASE_ATP"/>
    <property type="match status" value="1"/>
</dbReference>
<dbReference type="InterPro" id="IPR017441">
    <property type="entry name" value="Protein_kinase_ATP_BS"/>
</dbReference>
<keyword evidence="7" id="KW-1185">Reference proteome</keyword>
<keyword evidence="3" id="KW-0067">ATP-binding</keyword>
<dbReference type="PRINTS" id="PR00109">
    <property type="entry name" value="TYRKINASE"/>
</dbReference>
<dbReference type="InterPro" id="IPR011009">
    <property type="entry name" value="Kinase-like_dom_sf"/>
</dbReference>
<accession>A0A8S1H9Z6</accession>
<dbReference type="Gene3D" id="3.30.200.20">
    <property type="entry name" value="Phosphorylase Kinase, domain 1"/>
    <property type="match status" value="1"/>
</dbReference>
<evidence type="ECO:0000259" key="5">
    <source>
        <dbReference type="PROSITE" id="PS50011"/>
    </source>
</evidence>
<dbReference type="AlphaFoldDB" id="A0A8S1H9Z6"/>
<dbReference type="GO" id="GO:0004714">
    <property type="term" value="F:transmembrane receptor protein tyrosine kinase activity"/>
    <property type="evidence" value="ECO:0007669"/>
    <property type="project" value="UniProtKB-EC"/>
</dbReference>
<feature type="region of interest" description="Disordered" evidence="4">
    <location>
        <begin position="426"/>
        <end position="445"/>
    </location>
</feature>
<evidence type="ECO:0000313" key="7">
    <source>
        <dbReference type="Proteomes" id="UP000835052"/>
    </source>
</evidence>
<dbReference type="InterPro" id="IPR000719">
    <property type="entry name" value="Prot_kinase_dom"/>
</dbReference>
<organism evidence="6 7">
    <name type="scientific">Caenorhabditis auriculariae</name>
    <dbReference type="NCBI Taxonomy" id="2777116"/>
    <lineage>
        <taxon>Eukaryota</taxon>
        <taxon>Metazoa</taxon>
        <taxon>Ecdysozoa</taxon>
        <taxon>Nematoda</taxon>
        <taxon>Chromadorea</taxon>
        <taxon>Rhabditida</taxon>
        <taxon>Rhabditina</taxon>
        <taxon>Rhabditomorpha</taxon>
        <taxon>Rhabditoidea</taxon>
        <taxon>Rhabditidae</taxon>
        <taxon>Peloderinae</taxon>
        <taxon>Caenorhabditis</taxon>
    </lineage>
</organism>
<keyword evidence="3" id="KW-0547">Nucleotide-binding</keyword>
<evidence type="ECO:0000313" key="6">
    <source>
        <dbReference type="EMBL" id="CAD6192929.1"/>
    </source>
</evidence>
<reference evidence="6" key="1">
    <citation type="submission" date="2020-10" db="EMBL/GenBank/DDBJ databases">
        <authorList>
            <person name="Kikuchi T."/>
        </authorList>
    </citation>
    <scope>NUCLEOTIDE SEQUENCE</scope>
    <source>
        <strain evidence="6">NKZ352</strain>
    </source>
</reference>
<evidence type="ECO:0000256" key="1">
    <source>
        <dbReference type="ARBA" id="ARBA00004167"/>
    </source>
</evidence>
<evidence type="ECO:0000256" key="3">
    <source>
        <dbReference type="PROSITE-ProRule" id="PRU10141"/>
    </source>
</evidence>
<dbReference type="Pfam" id="PF07714">
    <property type="entry name" value="PK_Tyr_Ser-Thr"/>
    <property type="match status" value="1"/>
</dbReference>
<sequence length="748" mass="86445">MEAVEVDAGEIFLLPTRAVDGDVDDDASLSEFSEKEFGVYLSENEAKEVERFCEEADVDVDGREFPHDAIFDSFHEAAEFAPCALAGEPVEVECVALWDHFGGNTFADANVLAGETVLVVAEEYQVRCLDSYKFARLPVQWSLARRVSGRPIDVHMGLIPSHFLVSKQFYHDHPLLFQNPSWFRGSCDLQEVCKEFFKEQSLLRPGMFVIFSPPWLNPDPSEHRPYFLMMVTRNMEEADDSELTDFEQMGEDIQERLRRAPEGLQMSPEEARDEEVEEQAKAVAKKLLPMFLTIQRSSFGHFELFGDRYWTLFDLVFHLANHQSALPHRLIYQRVSISSVRRESVPKPVLHVERDFAAQPMASEQWAANYYEQVTSRFLQSEKFKCVTRMALDPTKKEHKRVVYTPEVPATIFKEASCFYDTFKKPKDRKPSEDGSSETQTKSWSGFPKQHTVIYSESPFYLEPRNVTGTSSTLGSGAFGTVVIGNLKTAHSTFEVAIKKISMQIPEKQQRELWQNQSVLMVFELMDDSLDKFVEKCGAKISENEQVDLMQQICRGMDYLHSMSPPIVHADLAARNVLLREHHFEPQKLVAKITDYGLSKPARDETFATYDDPNKIPFKWLPPEVLTQRELSPKTDVWSFGMVCFEFYGIGEPYGVLPAAKVYNFLNDGYRFEKQNNMPSYIYEITLECWRKQPVDRPTFAEIERRLRKFYIENEKEDILMQDVRKSVLNERKNMKIREEMEKQIRGL</sequence>